<evidence type="ECO:0000313" key="3">
    <source>
        <dbReference type="Proteomes" id="UP001370490"/>
    </source>
</evidence>
<proteinExistence type="predicted"/>
<reference evidence="2 3" key="1">
    <citation type="submission" date="2023-12" db="EMBL/GenBank/DDBJ databases">
        <title>A high-quality genome assembly for Dillenia turbinata (Dilleniales).</title>
        <authorList>
            <person name="Chanderbali A."/>
        </authorList>
    </citation>
    <scope>NUCLEOTIDE SEQUENCE [LARGE SCALE GENOMIC DNA]</scope>
    <source>
        <strain evidence="2">LSX21</strain>
        <tissue evidence="2">Leaf</tissue>
    </source>
</reference>
<organism evidence="2 3">
    <name type="scientific">Dillenia turbinata</name>
    <dbReference type="NCBI Taxonomy" id="194707"/>
    <lineage>
        <taxon>Eukaryota</taxon>
        <taxon>Viridiplantae</taxon>
        <taxon>Streptophyta</taxon>
        <taxon>Embryophyta</taxon>
        <taxon>Tracheophyta</taxon>
        <taxon>Spermatophyta</taxon>
        <taxon>Magnoliopsida</taxon>
        <taxon>eudicotyledons</taxon>
        <taxon>Gunneridae</taxon>
        <taxon>Pentapetalae</taxon>
        <taxon>Dilleniales</taxon>
        <taxon>Dilleniaceae</taxon>
        <taxon>Dillenia</taxon>
    </lineage>
</organism>
<dbReference type="PANTHER" id="PTHR33356">
    <property type="entry name" value="TIP41-LIKE PROTEIN"/>
    <property type="match status" value="1"/>
</dbReference>
<accession>A0AAN8ZN67</accession>
<protein>
    <submittedName>
        <fullName evidence="2">Uncharacterized protein</fullName>
    </submittedName>
</protein>
<gene>
    <name evidence="2" type="ORF">RJ641_024679</name>
</gene>
<sequence length="374" mass="41121">MAEDLDDGEFWLPSQFLADEEKTDFRRFDTKPGSGFSFPYGFESSVQSSSSLSSPVESAFGSSETESDEEDFLTELTKQIAHSTLQDCMKATPPAFPPENKKGWGSPQSTLCGCKQSLSRGSINGLPQLSPPTSPFESNDFNWDLLYAAVGEVARMRMNEEGFGFQNRGLLGHHRKPIPISPQQLKANQFQQLKQQQNGAVWGGAHVKANGGLNSQQQMVQNRGGVRGSGVVRPLGMSQSAWPPLQQIQSTGSGSGMRAVFLGAPRRESAGTGVFLPRRVNNNQAEPRKKPSCSTTVLLPARVVQALNLDLDGMGAQPHLNSHLNGAYALDTEAMKFRNSNNYGFSQQRRNRPQAKALINLNHHEIRLPQEWTY</sequence>
<feature type="compositionally biased region" description="Low complexity" evidence="1">
    <location>
        <begin position="43"/>
        <end position="58"/>
    </location>
</feature>
<comment type="caution">
    <text evidence="2">The sequence shown here is derived from an EMBL/GenBank/DDBJ whole genome shotgun (WGS) entry which is preliminary data.</text>
</comment>
<name>A0AAN8ZN67_9MAGN</name>
<dbReference type="AlphaFoldDB" id="A0AAN8ZN67"/>
<evidence type="ECO:0000256" key="1">
    <source>
        <dbReference type="SAM" id="MobiDB-lite"/>
    </source>
</evidence>
<dbReference type="PANTHER" id="PTHR33356:SF5">
    <property type="entry name" value="TIP41-LIKE PROTEIN"/>
    <property type="match status" value="1"/>
</dbReference>
<dbReference type="Proteomes" id="UP001370490">
    <property type="component" value="Unassembled WGS sequence"/>
</dbReference>
<dbReference type="EMBL" id="JBAMMX010000003">
    <property type="protein sequence ID" value="KAK6943577.1"/>
    <property type="molecule type" value="Genomic_DNA"/>
</dbReference>
<keyword evidence="3" id="KW-1185">Reference proteome</keyword>
<evidence type="ECO:0000313" key="2">
    <source>
        <dbReference type="EMBL" id="KAK6943577.1"/>
    </source>
</evidence>
<feature type="region of interest" description="Disordered" evidence="1">
    <location>
        <begin position="43"/>
        <end position="67"/>
    </location>
</feature>